<evidence type="ECO:0000313" key="3">
    <source>
        <dbReference type="EMBL" id="SOR31248.1"/>
    </source>
</evidence>
<keyword evidence="2" id="KW-1133">Transmembrane helix</keyword>
<protein>
    <recommendedName>
        <fullName evidence="5">DUF2946 domain-containing protein</fullName>
    </recommendedName>
</protein>
<evidence type="ECO:0000313" key="4">
    <source>
        <dbReference type="Proteomes" id="UP000233769"/>
    </source>
</evidence>
<accession>A0A2N9AVE4</accession>
<evidence type="ECO:0008006" key="5">
    <source>
        <dbReference type="Google" id="ProtNLM"/>
    </source>
</evidence>
<evidence type="ECO:0000256" key="1">
    <source>
        <dbReference type="SAM" id="MobiDB-lite"/>
    </source>
</evidence>
<dbReference type="EMBL" id="LT962688">
    <property type="protein sequence ID" value="SOR31248.1"/>
    <property type="molecule type" value="Genomic_DNA"/>
</dbReference>
<keyword evidence="2" id="KW-0472">Membrane</keyword>
<keyword evidence="2" id="KW-0812">Transmembrane</keyword>
<proteinExistence type="predicted"/>
<feature type="region of interest" description="Disordered" evidence="1">
    <location>
        <begin position="121"/>
        <end position="140"/>
    </location>
</feature>
<dbReference type="Proteomes" id="UP000233769">
    <property type="component" value="Chromosome tk0001"/>
</dbReference>
<sequence>MPSPRRDRTGGAPRVLRVLRGLTAVAALYALVLQALLGGIAALPVAGAPAFLCQPIAQQVADGAVSAGAAKDGLPAPDSHHAGCCTAAHHAPAATLTLPLSAEAAWPERDAARAGWSGVQRRAARPPPFTLAHARAPPAA</sequence>
<reference evidence="4" key="1">
    <citation type="submission" date="2017-10" db="EMBL/GenBank/DDBJ databases">
        <authorList>
            <person name="Regsiter A."/>
            <person name="William W."/>
        </authorList>
    </citation>
    <scope>NUCLEOTIDE SEQUENCE [LARGE SCALE GENOMIC DNA]</scope>
</reference>
<organism evidence="3 4">
    <name type="scientific">Methylorubrum extorquens</name>
    <name type="common">Methylobacterium dichloromethanicum</name>
    <name type="synonym">Methylobacterium extorquens</name>
    <dbReference type="NCBI Taxonomy" id="408"/>
    <lineage>
        <taxon>Bacteria</taxon>
        <taxon>Pseudomonadati</taxon>
        <taxon>Pseudomonadota</taxon>
        <taxon>Alphaproteobacteria</taxon>
        <taxon>Hyphomicrobiales</taxon>
        <taxon>Methylobacteriaceae</taxon>
        <taxon>Methylorubrum</taxon>
    </lineage>
</organism>
<dbReference type="AlphaFoldDB" id="A0A2N9AVE4"/>
<evidence type="ECO:0000256" key="2">
    <source>
        <dbReference type="SAM" id="Phobius"/>
    </source>
</evidence>
<feature type="transmembrane region" description="Helical" evidence="2">
    <location>
        <begin position="21"/>
        <end position="46"/>
    </location>
</feature>
<name>A0A2N9AVE4_METEX</name>
<gene>
    <name evidence="3" type="ORF">TK0001_4646</name>
</gene>